<dbReference type="InterPro" id="IPR050465">
    <property type="entry name" value="UPF0194_transport"/>
</dbReference>
<protein>
    <submittedName>
        <fullName evidence="9">Secretion protein HlyD</fullName>
    </submittedName>
</protein>
<evidence type="ECO:0000313" key="9">
    <source>
        <dbReference type="EMBL" id="MBK1881444.1"/>
    </source>
</evidence>
<dbReference type="GO" id="GO:0042597">
    <property type="term" value="C:periplasmic space"/>
    <property type="evidence" value="ECO:0007669"/>
    <property type="project" value="UniProtKB-SubCell"/>
</dbReference>
<feature type="domain" description="CusB-like beta-barrel" evidence="8">
    <location>
        <begin position="238"/>
        <end position="325"/>
    </location>
</feature>
<evidence type="ECO:0000259" key="8">
    <source>
        <dbReference type="Pfam" id="PF25954"/>
    </source>
</evidence>
<evidence type="ECO:0000256" key="1">
    <source>
        <dbReference type="ARBA" id="ARBA00004418"/>
    </source>
</evidence>
<dbReference type="PANTHER" id="PTHR32347">
    <property type="entry name" value="EFFLUX SYSTEM COMPONENT YKNX-RELATED"/>
    <property type="match status" value="1"/>
</dbReference>
<dbReference type="SUPFAM" id="SSF111369">
    <property type="entry name" value="HlyD-like secretion proteins"/>
    <property type="match status" value="3"/>
</dbReference>
<dbReference type="Gene3D" id="1.10.287.470">
    <property type="entry name" value="Helix hairpin bin"/>
    <property type="match status" value="2"/>
</dbReference>
<name>A0A934S5B7_9BACT</name>
<evidence type="ECO:0000256" key="5">
    <source>
        <dbReference type="ARBA" id="ARBA00023054"/>
    </source>
</evidence>
<dbReference type="EMBL" id="JAENIJ010000004">
    <property type="protein sequence ID" value="MBK1881444.1"/>
    <property type="molecule type" value="Genomic_DNA"/>
</dbReference>
<accession>A0A934S5B7</accession>
<keyword evidence="10" id="KW-1185">Reference proteome</keyword>
<proteinExistence type="inferred from homology"/>
<dbReference type="RefSeq" id="WP_200267657.1">
    <property type="nucleotide sequence ID" value="NZ_JAENIJ010000004.1"/>
</dbReference>
<comment type="caution">
    <text evidence="9">The sequence shown here is derived from an EMBL/GenBank/DDBJ whole genome shotgun (WGS) entry which is preliminary data.</text>
</comment>
<dbReference type="Gene3D" id="2.40.50.100">
    <property type="match status" value="1"/>
</dbReference>
<feature type="coiled-coil region" evidence="6">
    <location>
        <begin position="179"/>
        <end position="206"/>
    </location>
</feature>
<dbReference type="Proteomes" id="UP000603141">
    <property type="component" value="Unassembled WGS sequence"/>
</dbReference>
<feature type="domain" description="YbhG-like alpha-helical hairpin" evidence="7">
    <location>
        <begin position="73"/>
        <end position="202"/>
    </location>
</feature>
<comment type="subcellular location">
    <subcellularLocation>
        <location evidence="1">Periplasm</location>
    </subcellularLocation>
</comment>
<dbReference type="PANTHER" id="PTHR32347:SF29">
    <property type="entry name" value="UPF0194 MEMBRANE PROTEIN YBHG"/>
    <property type="match status" value="1"/>
</dbReference>
<dbReference type="NCBIfam" id="NF002939">
    <property type="entry name" value="PRK03598.1"/>
    <property type="match status" value="1"/>
</dbReference>
<keyword evidence="3" id="KW-0732">Signal</keyword>
<dbReference type="InterPro" id="IPR059052">
    <property type="entry name" value="HH_YbhG-like"/>
</dbReference>
<evidence type="ECO:0000259" key="7">
    <source>
        <dbReference type="Pfam" id="PF25881"/>
    </source>
</evidence>
<evidence type="ECO:0000256" key="6">
    <source>
        <dbReference type="SAM" id="Coils"/>
    </source>
</evidence>
<evidence type="ECO:0000256" key="3">
    <source>
        <dbReference type="ARBA" id="ARBA00022729"/>
    </source>
</evidence>
<dbReference type="Gene3D" id="2.40.30.170">
    <property type="match status" value="1"/>
</dbReference>
<evidence type="ECO:0000256" key="2">
    <source>
        <dbReference type="ARBA" id="ARBA00010602"/>
    </source>
</evidence>
<evidence type="ECO:0000256" key="4">
    <source>
        <dbReference type="ARBA" id="ARBA00022764"/>
    </source>
</evidence>
<gene>
    <name evidence="9" type="primary">hlyD</name>
    <name evidence="9" type="ORF">JIN85_03395</name>
</gene>
<dbReference type="Pfam" id="PF25881">
    <property type="entry name" value="HH_YBHG"/>
    <property type="match status" value="1"/>
</dbReference>
<dbReference type="InterPro" id="IPR058792">
    <property type="entry name" value="Beta-barrel_RND_2"/>
</dbReference>
<sequence length="328" mass="35552">MKKIIIPLILLVAAGAVGWHFYSKYEAAHEPLKLYGNVDIRGVDLGFRVAGRVQEVIKDEGDPVKKGELLATLDAVPYQHELAQAKASLQSAEAELQLKQAGYRTEEIEQARATMAESEASLEGANRNLVRQKELVSGGGVSQQALDDAQTNFDVATEKLRVSKENLKQLESGYRVEEIEAAKAQVAQAKAALDIAQTRLDDVELHAPADGILLTRALEPGAIVQAGTTVLSISLEDPVWVRAYVTESELGQVSPGTAVLLKSDSQPDHVFHGRVGFVSPRAEFTPKSVETPDLRTSLVYRLRVVVSDSDGTLRQGMPVTVSLDPSHN</sequence>
<evidence type="ECO:0000313" key="10">
    <source>
        <dbReference type="Proteomes" id="UP000603141"/>
    </source>
</evidence>
<keyword evidence="5 6" id="KW-0175">Coiled coil</keyword>
<feature type="coiled-coil region" evidence="6">
    <location>
        <begin position="82"/>
        <end position="135"/>
    </location>
</feature>
<dbReference type="Pfam" id="PF25954">
    <property type="entry name" value="Beta-barrel_RND_2"/>
    <property type="match status" value="1"/>
</dbReference>
<comment type="similarity">
    <text evidence="2">Belongs to the UPF0194 family.</text>
</comment>
<dbReference type="AlphaFoldDB" id="A0A934S5B7"/>
<reference evidence="9" key="1">
    <citation type="submission" date="2021-01" db="EMBL/GenBank/DDBJ databases">
        <title>Modified the classification status of verrucomicrobia.</title>
        <authorList>
            <person name="Feng X."/>
        </authorList>
    </citation>
    <scope>NUCLEOTIDE SEQUENCE</scope>
    <source>
        <strain evidence="9">KCTC 22041</strain>
    </source>
</reference>
<organism evidence="9 10">
    <name type="scientific">Luteolibacter pohnpeiensis</name>
    <dbReference type="NCBI Taxonomy" id="454153"/>
    <lineage>
        <taxon>Bacteria</taxon>
        <taxon>Pseudomonadati</taxon>
        <taxon>Verrucomicrobiota</taxon>
        <taxon>Verrucomicrobiia</taxon>
        <taxon>Verrucomicrobiales</taxon>
        <taxon>Verrucomicrobiaceae</taxon>
        <taxon>Luteolibacter</taxon>
    </lineage>
</organism>
<keyword evidence="4" id="KW-0574">Periplasm</keyword>